<protein>
    <submittedName>
        <fullName evidence="1">Uncharacterized protein</fullName>
    </submittedName>
</protein>
<gene>
    <name evidence="1" type="ORF">GMC65_06765</name>
</gene>
<organism evidence="1 2">
    <name type="scientific">Streptococcus salivarius</name>
    <dbReference type="NCBI Taxonomy" id="1304"/>
    <lineage>
        <taxon>Bacteria</taxon>
        <taxon>Bacillati</taxon>
        <taxon>Bacillota</taxon>
        <taxon>Bacilli</taxon>
        <taxon>Lactobacillales</taxon>
        <taxon>Streptococcaceae</taxon>
        <taxon>Streptococcus</taxon>
    </lineage>
</organism>
<dbReference type="AlphaFoldDB" id="A0A6A8UFX9"/>
<accession>A0A6A8UFX9</accession>
<sequence>MTKAKKWKIGIIVFLGLFATVLIAIGEGRFWKYQQNYIPDGTYQMVKYETPWGKHKELIDNMPEYENGDLFLKDFMDVKDMKAQYYSYSVGDGELDVDLLEHDEKLPQTFDPRTGTLKQDLTPSEYGNKVHSNLQKFNKDGGQFRKWREISTSECVEDYKRMLKRKRTYEKRPKGFAINVYDTNGNISSRRVFERLSSSEAEDLHLDYEGAYKFVKESRFDWQTESDFLIWR</sequence>
<evidence type="ECO:0000313" key="2">
    <source>
        <dbReference type="Proteomes" id="UP000439678"/>
    </source>
</evidence>
<evidence type="ECO:0000313" key="1">
    <source>
        <dbReference type="EMBL" id="MTR28058.1"/>
    </source>
</evidence>
<dbReference type="Proteomes" id="UP000439678">
    <property type="component" value="Unassembled WGS sequence"/>
</dbReference>
<comment type="caution">
    <text evidence="1">The sequence shown here is derived from an EMBL/GenBank/DDBJ whole genome shotgun (WGS) entry which is preliminary data.</text>
</comment>
<name>A0A6A8UFX9_STRSL</name>
<dbReference type="RefSeq" id="WP_060972080.1">
    <property type="nucleotide sequence ID" value="NZ_JADNDA010000005.1"/>
</dbReference>
<dbReference type="EMBL" id="WMYO01000006">
    <property type="protein sequence ID" value="MTR28058.1"/>
    <property type="molecule type" value="Genomic_DNA"/>
</dbReference>
<proteinExistence type="predicted"/>
<reference evidence="1 2" key="1">
    <citation type="journal article" date="2019" name="Nat. Med.">
        <title>A library of human gut bacterial isolates paired with longitudinal multiomics data enables mechanistic microbiome research.</title>
        <authorList>
            <person name="Poyet M."/>
            <person name="Groussin M."/>
            <person name="Gibbons S.M."/>
            <person name="Avila-Pacheco J."/>
            <person name="Jiang X."/>
            <person name="Kearney S.M."/>
            <person name="Perrotta A.R."/>
            <person name="Berdy B."/>
            <person name="Zhao S."/>
            <person name="Lieberman T.D."/>
            <person name="Swanson P.K."/>
            <person name="Smith M."/>
            <person name="Roesemann S."/>
            <person name="Alexander J.E."/>
            <person name="Rich S.A."/>
            <person name="Livny J."/>
            <person name="Vlamakis H."/>
            <person name="Clish C."/>
            <person name="Bullock K."/>
            <person name="Deik A."/>
            <person name="Scott J."/>
            <person name="Pierce K.A."/>
            <person name="Xavier R.J."/>
            <person name="Alm E.J."/>
        </authorList>
    </citation>
    <scope>NUCLEOTIDE SEQUENCE [LARGE SCALE GENOMIC DNA]</scope>
    <source>
        <strain evidence="1 2">BIOML-A4</strain>
    </source>
</reference>